<keyword evidence="2" id="KW-0732">Signal</keyword>
<feature type="coiled-coil region" evidence="1">
    <location>
        <begin position="697"/>
        <end position="724"/>
    </location>
</feature>
<feature type="coiled-coil region" evidence="1">
    <location>
        <begin position="277"/>
        <end position="311"/>
    </location>
</feature>
<protein>
    <submittedName>
        <fullName evidence="3">Uncharacterized protein</fullName>
    </submittedName>
</protein>
<feature type="coiled-coil region" evidence="1">
    <location>
        <begin position="128"/>
        <end position="180"/>
    </location>
</feature>
<feature type="coiled-coil region" evidence="1">
    <location>
        <begin position="520"/>
        <end position="582"/>
    </location>
</feature>
<name>A0A7S4QWS5_9DINO</name>
<keyword evidence="1" id="KW-0175">Coiled coil</keyword>
<dbReference type="AlphaFoldDB" id="A0A7S4QWS5"/>
<proteinExistence type="predicted"/>
<feature type="chain" id="PRO_5030593142" evidence="2">
    <location>
        <begin position="20"/>
        <end position="774"/>
    </location>
</feature>
<dbReference type="EMBL" id="HBNR01038813">
    <property type="protein sequence ID" value="CAE4596386.1"/>
    <property type="molecule type" value="Transcribed_RNA"/>
</dbReference>
<sequence>MASLRRAALFMLLVASADAARARKSASANSTEPRPTYGEWKDAAANTTKAAKAAAAVQAKKAAVDKVVSMLETLQQKVLGEGEKEAQTYNKFACFCKDTTAEKSEAIKTGTDKKASLSTEIGSLSAKRDGLDTTISQLLSDIEQAEKDKKSAMAARAKELAEYEKNSADLIAAIQALEGAIRTMKASKAPSLAQLQSVAKTVKRATLIADALGLGGDSAHRFAVLLQQAPDVPMEDYKFHSDNIIATLEKLLKDFGDEKNTVNAEEVKAVAAHEALLQDKETLLKQKNLELDTAKKEKAETQDRIATASQELSVAAATLLDDQEYLKELSQMCSDKAKTWDQRSRVRRDELSALTAAIGIVKGFVDGNTSAATVRFVQQGVSVRLAEAVAHSPAAMEALEAVAEEADAAAGAGAPPALLQQAQERGAARGPQALLSTQKGGQPAKESGAQQAVAELLRAQGDKLRSTLLTSLASRVAADPFAKVKKLIEELVNRLQREASSEATQKGFCDKSTADATQKRDLAASAIKDLNGRMMELEAKRDDMSQDIGTLTKEINEINQTVQDANRLRAEESAENKAAIDEASAGEEATRMAMEVLYKYYKTVDDAQVNLTLVQRGPMEDAPDAGFDIGEAYQGSQGDAGGIIGMLEVIQSDFRRTIEVTTEEEAQAEREHTAFLTESGKSLAEKTTARDEKTKYQDNAEEALASAEQDMEAETGKLQGAIKELLDLKPVCVDTTMSYEERVALREDEIASLHKALCIFENYGEYGPDGSTSC</sequence>
<feature type="signal peptide" evidence="2">
    <location>
        <begin position="1"/>
        <end position="19"/>
    </location>
</feature>
<reference evidence="3" key="1">
    <citation type="submission" date="2021-01" db="EMBL/GenBank/DDBJ databases">
        <authorList>
            <person name="Corre E."/>
            <person name="Pelletier E."/>
            <person name="Niang G."/>
            <person name="Scheremetjew M."/>
            <person name="Finn R."/>
            <person name="Kale V."/>
            <person name="Holt S."/>
            <person name="Cochrane G."/>
            <person name="Meng A."/>
            <person name="Brown T."/>
            <person name="Cohen L."/>
        </authorList>
    </citation>
    <scope>NUCLEOTIDE SEQUENCE</scope>
    <source>
        <strain evidence="3">CCMP3105</strain>
    </source>
</reference>
<evidence type="ECO:0000256" key="2">
    <source>
        <dbReference type="SAM" id="SignalP"/>
    </source>
</evidence>
<gene>
    <name evidence="3" type="ORF">AMON00008_LOCUS26840</name>
</gene>
<accession>A0A7S4QWS5</accession>
<organism evidence="3">
    <name type="scientific">Alexandrium monilatum</name>
    <dbReference type="NCBI Taxonomy" id="311494"/>
    <lineage>
        <taxon>Eukaryota</taxon>
        <taxon>Sar</taxon>
        <taxon>Alveolata</taxon>
        <taxon>Dinophyceae</taxon>
        <taxon>Gonyaulacales</taxon>
        <taxon>Pyrocystaceae</taxon>
        <taxon>Alexandrium</taxon>
    </lineage>
</organism>
<evidence type="ECO:0000313" key="3">
    <source>
        <dbReference type="EMBL" id="CAE4596386.1"/>
    </source>
</evidence>
<evidence type="ECO:0000256" key="1">
    <source>
        <dbReference type="SAM" id="Coils"/>
    </source>
</evidence>